<accession>A0ABQ5E8M9</accession>
<proteinExistence type="predicted"/>
<comment type="caution">
    <text evidence="2">The sequence shown here is derived from an EMBL/GenBank/DDBJ whole genome shotgun (WGS) entry which is preliminary data.</text>
</comment>
<keyword evidence="3" id="KW-1185">Reference proteome</keyword>
<dbReference type="Proteomes" id="UP001151760">
    <property type="component" value="Unassembled WGS sequence"/>
</dbReference>
<gene>
    <name evidence="2" type="ORF">Tco_0955925</name>
</gene>
<dbReference type="EMBL" id="BQNB010016048">
    <property type="protein sequence ID" value="GJT47210.1"/>
    <property type="molecule type" value="Genomic_DNA"/>
</dbReference>
<reference evidence="2" key="2">
    <citation type="submission" date="2022-01" db="EMBL/GenBank/DDBJ databases">
        <authorList>
            <person name="Yamashiro T."/>
            <person name="Shiraishi A."/>
            <person name="Satake H."/>
            <person name="Nakayama K."/>
        </authorList>
    </citation>
    <scope>NUCLEOTIDE SEQUENCE</scope>
</reference>
<feature type="region of interest" description="Disordered" evidence="1">
    <location>
        <begin position="1"/>
        <end position="26"/>
    </location>
</feature>
<organism evidence="2 3">
    <name type="scientific">Tanacetum coccineum</name>
    <dbReference type="NCBI Taxonomy" id="301880"/>
    <lineage>
        <taxon>Eukaryota</taxon>
        <taxon>Viridiplantae</taxon>
        <taxon>Streptophyta</taxon>
        <taxon>Embryophyta</taxon>
        <taxon>Tracheophyta</taxon>
        <taxon>Spermatophyta</taxon>
        <taxon>Magnoliopsida</taxon>
        <taxon>eudicotyledons</taxon>
        <taxon>Gunneridae</taxon>
        <taxon>Pentapetalae</taxon>
        <taxon>asterids</taxon>
        <taxon>campanulids</taxon>
        <taxon>Asterales</taxon>
        <taxon>Asteraceae</taxon>
        <taxon>Asteroideae</taxon>
        <taxon>Anthemideae</taxon>
        <taxon>Anthemidinae</taxon>
        <taxon>Tanacetum</taxon>
    </lineage>
</organism>
<reference evidence="2" key="1">
    <citation type="journal article" date="2022" name="Int. J. Mol. Sci.">
        <title>Draft Genome of Tanacetum Coccineum: Genomic Comparison of Closely Related Tanacetum-Family Plants.</title>
        <authorList>
            <person name="Yamashiro T."/>
            <person name="Shiraishi A."/>
            <person name="Nakayama K."/>
            <person name="Satake H."/>
        </authorList>
    </citation>
    <scope>NUCLEOTIDE SEQUENCE</scope>
</reference>
<protein>
    <submittedName>
        <fullName evidence="2">Uncharacterized protein</fullName>
    </submittedName>
</protein>
<evidence type="ECO:0000256" key="1">
    <source>
        <dbReference type="SAM" id="MobiDB-lite"/>
    </source>
</evidence>
<evidence type="ECO:0000313" key="2">
    <source>
        <dbReference type="EMBL" id="GJT47210.1"/>
    </source>
</evidence>
<evidence type="ECO:0000313" key="3">
    <source>
        <dbReference type="Proteomes" id="UP001151760"/>
    </source>
</evidence>
<name>A0ABQ5E8M9_9ASTR</name>
<sequence length="153" mass="17321">MQNASSCSGRDYDLEDDHMDTVPSENTSKIQVEPEIWVIIGIKSCPRGILEKPANYKLPKLDLIRIYQVAVGEQRQMCGLLKLGRSISTESRKLHWFAVKHISKVSEDTKDMFLGVRRIQITDTLRLQAAADGGAKKHENPFACMQRIEYMAA</sequence>